<evidence type="ECO:0000313" key="2">
    <source>
        <dbReference type="Proteomes" id="UP000814128"/>
    </source>
</evidence>
<reference evidence="1" key="2">
    <citation type="journal article" date="2022" name="New Phytol.">
        <title>Evolutionary transition to the ectomycorrhizal habit in the genomes of a hyperdiverse lineage of mushroom-forming fungi.</title>
        <authorList>
            <person name="Looney B."/>
            <person name="Miyauchi S."/>
            <person name="Morin E."/>
            <person name="Drula E."/>
            <person name="Courty P.E."/>
            <person name="Kohler A."/>
            <person name="Kuo A."/>
            <person name="LaButti K."/>
            <person name="Pangilinan J."/>
            <person name="Lipzen A."/>
            <person name="Riley R."/>
            <person name="Andreopoulos W."/>
            <person name="He G."/>
            <person name="Johnson J."/>
            <person name="Nolan M."/>
            <person name="Tritt A."/>
            <person name="Barry K.W."/>
            <person name="Grigoriev I.V."/>
            <person name="Nagy L.G."/>
            <person name="Hibbett D."/>
            <person name="Henrissat B."/>
            <person name="Matheny P.B."/>
            <person name="Labbe J."/>
            <person name="Martin F.M."/>
        </authorList>
    </citation>
    <scope>NUCLEOTIDE SEQUENCE</scope>
    <source>
        <strain evidence="1">EC-137</strain>
    </source>
</reference>
<keyword evidence="2" id="KW-1185">Reference proteome</keyword>
<organism evidence="1 2">
    <name type="scientific">Vararia minispora EC-137</name>
    <dbReference type="NCBI Taxonomy" id="1314806"/>
    <lineage>
        <taxon>Eukaryota</taxon>
        <taxon>Fungi</taxon>
        <taxon>Dikarya</taxon>
        <taxon>Basidiomycota</taxon>
        <taxon>Agaricomycotina</taxon>
        <taxon>Agaricomycetes</taxon>
        <taxon>Russulales</taxon>
        <taxon>Lachnocladiaceae</taxon>
        <taxon>Vararia</taxon>
    </lineage>
</organism>
<dbReference type="Proteomes" id="UP000814128">
    <property type="component" value="Unassembled WGS sequence"/>
</dbReference>
<name>A0ACB8QMC4_9AGAM</name>
<reference evidence="1" key="1">
    <citation type="submission" date="2021-02" db="EMBL/GenBank/DDBJ databases">
        <authorList>
            <consortium name="DOE Joint Genome Institute"/>
            <person name="Ahrendt S."/>
            <person name="Looney B.P."/>
            <person name="Miyauchi S."/>
            <person name="Morin E."/>
            <person name="Drula E."/>
            <person name="Courty P.E."/>
            <person name="Chicoki N."/>
            <person name="Fauchery L."/>
            <person name="Kohler A."/>
            <person name="Kuo A."/>
            <person name="Labutti K."/>
            <person name="Pangilinan J."/>
            <person name="Lipzen A."/>
            <person name="Riley R."/>
            <person name="Andreopoulos W."/>
            <person name="He G."/>
            <person name="Johnson J."/>
            <person name="Barry K.W."/>
            <person name="Grigoriev I.V."/>
            <person name="Nagy L."/>
            <person name="Hibbett D."/>
            <person name="Henrissat B."/>
            <person name="Matheny P.B."/>
            <person name="Labbe J."/>
            <person name="Martin F."/>
        </authorList>
    </citation>
    <scope>NUCLEOTIDE SEQUENCE</scope>
    <source>
        <strain evidence="1">EC-137</strain>
    </source>
</reference>
<sequence>MHSRILLAILAYASAAAAQYFDDGWRPGQPFQQPLTQQAQFQPRGAPPPPAAPTHSLPSLSSLSDMFSLENVLASKPSQELFRAFGINITERLANATKAMQIWDERIPLITDDSYGDMIVNEELSPEEEEKRVWFLIITVSMSQQNGISQFADKQFDEAFNLTVVEDDLPDVRWGRIDYINVTTITTKWGVWSAPMLVVLKDRGQTLRFYRATQIRLRPDALREFLRTELWQRTKPWSSAFAPGGKREFVMDWLALALTKNYEFMRVMPRWLLYIITGMVGSVVINFLHRGDGSQKESKKPRQRWQNQRQREQVQVSPRARVAQRQ</sequence>
<evidence type="ECO:0000313" key="1">
    <source>
        <dbReference type="EMBL" id="KAI0032924.1"/>
    </source>
</evidence>
<accession>A0ACB8QMC4</accession>
<protein>
    <submittedName>
        <fullName evidence="1">Uncharacterized protein</fullName>
    </submittedName>
</protein>
<gene>
    <name evidence="1" type="ORF">K488DRAFT_70243</name>
</gene>
<dbReference type="EMBL" id="MU273532">
    <property type="protein sequence ID" value="KAI0032924.1"/>
    <property type="molecule type" value="Genomic_DNA"/>
</dbReference>
<comment type="caution">
    <text evidence="1">The sequence shown here is derived from an EMBL/GenBank/DDBJ whole genome shotgun (WGS) entry which is preliminary data.</text>
</comment>
<proteinExistence type="predicted"/>